<dbReference type="RefSeq" id="WP_128718827.1">
    <property type="nucleotide sequence ID" value="NZ_BJNC01000007.1"/>
</dbReference>
<reference evidence="1 3" key="1">
    <citation type="submission" date="2019-01" db="EMBL/GenBank/DDBJ databases">
        <title>Brevundimonas diminuta Genome sequencing and assembly.</title>
        <authorList>
            <person name="Chen H."/>
        </authorList>
    </citation>
    <scope>NUCLEOTIDE SEQUENCE [LARGE SCALE GENOMIC DNA]</scope>
    <source>
        <strain evidence="1">ATCC</strain>
        <strain evidence="3">ATCC(B) 19146</strain>
    </source>
</reference>
<gene>
    <name evidence="1" type="ORF">EQG53_01005</name>
    <name evidence="2" type="ORF">I6H83_03960</name>
</gene>
<protein>
    <submittedName>
        <fullName evidence="1">Uncharacterized protein</fullName>
    </submittedName>
</protein>
<evidence type="ECO:0000313" key="2">
    <source>
        <dbReference type="EMBL" id="QQB89608.1"/>
    </source>
</evidence>
<dbReference type="Proteomes" id="UP000287388">
    <property type="component" value="Chromosome"/>
</dbReference>
<proteinExistence type="predicted"/>
<evidence type="ECO:0000313" key="3">
    <source>
        <dbReference type="Proteomes" id="UP000287388"/>
    </source>
</evidence>
<dbReference type="InterPro" id="IPR049807">
    <property type="entry name" value="DpdD-like"/>
</dbReference>
<accession>A0A410NTI1</accession>
<dbReference type="KEGG" id="bdm:EQG53_01005"/>
<keyword evidence="4" id="KW-1185">Reference proteome</keyword>
<reference evidence="2 4" key="2">
    <citation type="submission" date="2020-12" db="EMBL/GenBank/DDBJ databases">
        <title>FDA dAtabase for Regulatory Grade micrObial Sequences (FDA-ARGOS): Supporting development and validation of Infectious Disease Dx tests.</title>
        <authorList>
            <person name="Kerrigan L."/>
            <person name="Long C."/>
            <person name="Tallon L."/>
            <person name="Sadzewicz L."/>
            <person name="Zhao X."/>
            <person name="Boylan J."/>
            <person name="Ott S."/>
            <person name="Bowen H."/>
            <person name="Vavikolanu K."/>
            <person name="Mehta A."/>
            <person name="Aluvathingal J."/>
            <person name="Nadendla S."/>
            <person name="Yan Y."/>
            <person name="Sichtig H."/>
        </authorList>
    </citation>
    <scope>NUCLEOTIDE SEQUENCE [LARGE SCALE GENOMIC DNA]</scope>
    <source>
        <strain evidence="2 4">FDAARGOS_1026</strain>
    </source>
</reference>
<dbReference type="Proteomes" id="UP000596117">
    <property type="component" value="Chromosome"/>
</dbReference>
<dbReference type="AlphaFoldDB" id="A0A410NTI1"/>
<name>A0A410NTI1_BREDI</name>
<dbReference type="NCBIfam" id="NF041061">
    <property type="entry name" value="DpdD"/>
    <property type="match status" value="1"/>
</dbReference>
<evidence type="ECO:0000313" key="1">
    <source>
        <dbReference type="EMBL" id="QAT13046.1"/>
    </source>
</evidence>
<dbReference type="EMBL" id="CP035093">
    <property type="protein sequence ID" value="QAT13046.1"/>
    <property type="molecule type" value="Genomic_DNA"/>
</dbReference>
<sequence length="763" mass="81516">MIGSLPEAEHVWLQKYFSEPNGLAWDALVSGTARRDQIDAVAPWLVALAGPASDSPVILPFYRGEELAGWFATARTDAGQHALKSTIKAWLGSSYLNALQPAPSSNPSSAALQERFGRQVLSFTGADKAAIAAKLALYARLASQRPALARTGPRPVGLIRSDLEKALASRNETSALRLIAELRATGRLNEENLKFLDVRLKAGLGQWDQIALDHWSIRNLSELPLPPQTLSDLIEALYRVHLEDAESRGDIAGVLSSFRDQILSPYPRLFASRHGVRAPRIVKAFLLHEVVQPRPSAQILETLADLLPVDEAQWAAPYLAETGGEAVEPPAAPQATPAIESLIAPPSMPAEDGEEAFDDGLFDRAFEIDLALPLHRKSVSRLLSCIGFIGTDEARVRFLAAVDSQPAVHDTLSASQQDRIAVLRAAAEPQGAAVAPTPVAGWLDWARRLADGRDPDQAAANLLDNRSTWEMASLRSNAGQCREFADLIGNLTGPAADMIRQALPMIVAAFLPDDEAYAPASKPVAQMALMIVALGDSISRSDLEVLATVMSALLDLGLSSTEYIAAVQDLASVQQQVASYANLAWSLDICETLAIAPAPSAEASEARLHLFVAILGQCQAFAHRLVASDYLPIEYLAHDFGVDPSSFATLRPSGENAEETADGADLTGKLIGIYTLTEAAGARAKAALQSLYPGCLVELNSDKVSTPALSNLARTADIFIFAWRSSSHQAFYCVKTALGGKDPIYAAGKGTASIVNAVREAAA</sequence>
<organism evidence="1 3">
    <name type="scientific">Brevundimonas diminuta</name>
    <name type="common">Pseudomonas diminuta</name>
    <dbReference type="NCBI Taxonomy" id="293"/>
    <lineage>
        <taxon>Bacteria</taxon>
        <taxon>Pseudomonadati</taxon>
        <taxon>Pseudomonadota</taxon>
        <taxon>Alphaproteobacteria</taxon>
        <taxon>Caulobacterales</taxon>
        <taxon>Caulobacteraceae</taxon>
        <taxon>Brevundimonas</taxon>
    </lineage>
</organism>
<dbReference type="EMBL" id="CP066026">
    <property type="protein sequence ID" value="QQB89608.1"/>
    <property type="molecule type" value="Genomic_DNA"/>
</dbReference>
<evidence type="ECO:0000313" key="4">
    <source>
        <dbReference type="Proteomes" id="UP000596117"/>
    </source>
</evidence>